<evidence type="ECO:0000313" key="2">
    <source>
        <dbReference type="Proteomes" id="UP001163321"/>
    </source>
</evidence>
<reference evidence="1 2" key="1">
    <citation type="journal article" date="2022" name="bioRxiv">
        <title>The genome of the oomycete Peronosclerospora sorghi, a cosmopolitan pathogen of maize and sorghum, is inflated with dispersed pseudogenes.</title>
        <authorList>
            <person name="Fletcher K."/>
            <person name="Martin F."/>
            <person name="Isakeit T."/>
            <person name="Cavanaugh K."/>
            <person name="Magill C."/>
            <person name="Michelmore R."/>
        </authorList>
    </citation>
    <scope>NUCLEOTIDE SEQUENCE [LARGE SCALE GENOMIC DNA]</scope>
    <source>
        <strain evidence="1">P6</strain>
    </source>
</reference>
<proteinExistence type="predicted"/>
<accession>A0ACC0WL18</accession>
<name>A0ACC0WL18_9STRA</name>
<dbReference type="EMBL" id="CM047591">
    <property type="protein sequence ID" value="KAI9919077.1"/>
    <property type="molecule type" value="Genomic_DNA"/>
</dbReference>
<dbReference type="Proteomes" id="UP001163321">
    <property type="component" value="Chromosome 12"/>
</dbReference>
<sequence>MVHTYTIRNQYLVVRVHVDGSPLYVHNVYSPVDQQERRNFFAQVSGAATFEDNSCHIVMGDFNLPMNPTVDATTITTHANQARSWCLEWLATLGVVDAWRIEHGSARVFTGPQPRRNRLDYLFLSQCMFENVYLSSTYFTPTHDGDHLAHSVAFRQGVLAHGRGYWKFPTYLLEYPLIVQAIKQESLDILTQLRVSTNPGRDWEKWKKHIKRLLQQLQASLRTSNAALVDAARQI</sequence>
<gene>
    <name evidence="1" type="ORF">PsorP6_011674</name>
</gene>
<comment type="caution">
    <text evidence="1">The sequence shown here is derived from an EMBL/GenBank/DDBJ whole genome shotgun (WGS) entry which is preliminary data.</text>
</comment>
<keyword evidence="2" id="KW-1185">Reference proteome</keyword>
<evidence type="ECO:0000313" key="1">
    <source>
        <dbReference type="EMBL" id="KAI9919077.1"/>
    </source>
</evidence>
<organism evidence="1 2">
    <name type="scientific">Peronosclerospora sorghi</name>
    <dbReference type="NCBI Taxonomy" id="230839"/>
    <lineage>
        <taxon>Eukaryota</taxon>
        <taxon>Sar</taxon>
        <taxon>Stramenopiles</taxon>
        <taxon>Oomycota</taxon>
        <taxon>Peronosporomycetes</taxon>
        <taxon>Peronosporales</taxon>
        <taxon>Peronosporaceae</taxon>
        <taxon>Peronosclerospora</taxon>
    </lineage>
</organism>
<protein>
    <submittedName>
        <fullName evidence="1">Uncharacterized protein</fullName>
    </submittedName>
</protein>